<keyword evidence="4" id="KW-0804">Transcription</keyword>
<evidence type="ECO:0000256" key="6">
    <source>
        <dbReference type="SAM" id="Phobius"/>
    </source>
</evidence>
<dbReference type="InterPro" id="IPR036093">
    <property type="entry name" value="NAC_dom_sf"/>
</dbReference>
<evidence type="ECO:0000256" key="3">
    <source>
        <dbReference type="ARBA" id="ARBA00023125"/>
    </source>
</evidence>
<dbReference type="Gramene" id="Psat05G0550200-T1">
    <property type="protein sequence ID" value="KAI5410046.1"/>
    <property type="gene ID" value="KIW84_055502"/>
</dbReference>
<dbReference type="GO" id="GO:0003677">
    <property type="term" value="F:DNA binding"/>
    <property type="evidence" value="ECO:0007669"/>
    <property type="project" value="UniProtKB-KW"/>
</dbReference>
<dbReference type="Pfam" id="PF02365">
    <property type="entry name" value="NAM"/>
    <property type="match status" value="1"/>
</dbReference>
<dbReference type="EMBL" id="JAMSHJ010000005">
    <property type="protein sequence ID" value="KAI5410046.1"/>
    <property type="molecule type" value="Genomic_DNA"/>
</dbReference>
<evidence type="ECO:0000256" key="1">
    <source>
        <dbReference type="ARBA" id="ARBA00004123"/>
    </source>
</evidence>
<dbReference type="Gene3D" id="2.170.150.80">
    <property type="entry name" value="NAC domain"/>
    <property type="match status" value="1"/>
</dbReference>
<keyword evidence="6" id="KW-0472">Membrane</keyword>
<dbReference type="FunFam" id="2.170.150.80:FF:000002">
    <property type="entry name" value="Nac domain-containing protein 86"/>
    <property type="match status" value="1"/>
</dbReference>
<proteinExistence type="predicted"/>
<evidence type="ECO:0000256" key="4">
    <source>
        <dbReference type="ARBA" id="ARBA00023163"/>
    </source>
</evidence>
<evidence type="ECO:0000313" key="8">
    <source>
        <dbReference type="EMBL" id="KAI5410046.1"/>
    </source>
</evidence>
<dbReference type="SUPFAM" id="SSF101941">
    <property type="entry name" value="NAC domain"/>
    <property type="match status" value="1"/>
</dbReference>
<keyword evidence="3" id="KW-0238">DNA-binding</keyword>
<dbReference type="Proteomes" id="UP001058974">
    <property type="component" value="Chromosome 5"/>
</dbReference>
<comment type="caution">
    <text evidence="8">The sequence shown here is derived from an EMBL/GenBank/DDBJ whole genome shotgun (WGS) entry which is preliminary data.</text>
</comment>
<dbReference type="AlphaFoldDB" id="A0A9D5AJU7"/>
<evidence type="ECO:0000256" key="2">
    <source>
        <dbReference type="ARBA" id="ARBA00023015"/>
    </source>
</evidence>
<gene>
    <name evidence="8" type="ORF">KIW84_055502</name>
</gene>
<dbReference type="PROSITE" id="PS51005">
    <property type="entry name" value="NAC"/>
    <property type="match status" value="1"/>
</dbReference>
<dbReference type="GO" id="GO:0005634">
    <property type="term" value="C:nucleus"/>
    <property type="evidence" value="ECO:0007669"/>
    <property type="project" value="UniProtKB-SubCell"/>
</dbReference>
<evidence type="ECO:0000259" key="7">
    <source>
        <dbReference type="PROSITE" id="PS51005"/>
    </source>
</evidence>
<reference evidence="8 9" key="1">
    <citation type="journal article" date="2022" name="Nat. Genet.">
        <title>Improved pea reference genome and pan-genome highlight genomic features and evolutionary characteristics.</title>
        <authorList>
            <person name="Yang T."/>
            <person name="Liu R."/>
            <person name="Luo Y."/>
            <person name="Hu S."/>
            <person name="Wang D."/>
            <person name="Wang C."/>
            <person name="Pandey M.K."/>
            <person name="Ge S."/>
            <person name="Xu Q."/>
            <person name="Li N."/>
            <person name="Li G."/>
            <person name="Huang Y."/>
            <person name="Saxena R.K."/>
            <person name="Ji Y."/>
            <person name="Li M."/>
            <person name="Yan X."/>
            <person name="He Y."/>
            <person name="Liu Y."/>
            <person name="Wang X."/>
            <person name="Xiang C."/>
            <person name="Varshney R.K."/>
            <person name="Ding H."/>
            <person name="Gao S."/>
            <person name="Zong X."/>
        </authorList>
    </citation>
    <scope>NUCLEOTIDE SEQUENCE [LARGE SCALE GENOMIC DNA]</scope>
    <source>
        <strain evidence="8 9">cv. Zhongwan 6</strain>
    </source>
</reference>
<feature type="transmembrane region" description="Helical" evidence="6">
    <location>
        <begin position="601"/>
        <end position="623"/>
    </location>
</feature>
<dbReference type="GO" id="GO:0006355">
    <property type="term" value="P:regulation of DNA-templated transcription"/>
    <property type="evidence" value="ECO:0007669"/>
    <property type="project" value="InterPro"/>
</dbReference>
<organism evidence="8 9">
    <name type="scientific">Pisum sativum</name>
    <name type="common">Garden pea</name>
    <name type="synonym">Lathyrus oleraceus</name>
    <dbReference type="NCBI Taxonomy" id="3888"/>
    <lineage>
        <taxon>Eukaryota</taxon>
        <taxon>Viridiplantae</taxon>
        <taxon>Streptophyta</taxon>
        <taxon>Embryophyta</taxon>
        <taxon>Tracheophyta</taxon>
        <taxon>Spermatophyta</taxon>
        <taxon>Magnoliopsida</taxon>
        <taxon>eudicotyledons</taxon>
        <taxon>Gunneridae</taxon>
        <taxon>Pentapetalae</taxon>
        <taxon>rosids</taxon>
        <taxon>fabids</taxon>
        <taxon>Fabales</taxon>
        <taxon>Fabaceae</taxon>
        <taxon>Papilionoideae</taxon>
        <taxon>50 kb inversion clade</taxon>
        <taxon>NPAAA clade</taxon>
        <taxon>Hologalegina</taxon>
        <taxon>IRL clade</taxon>
        <taxon>Fabeae</taxon>
        <taxon>Lathyrus</taxon>
    </lineage>
</organism>
<dbReference type="PANTHER" id="PTHR31744:SF210">
    <property type="entry name" value="NAC DOMAIN-CONTAINING PROTEIN 86-LIKE"/>
    <property type="match status" value="1"/>
</dbReference>
<evidence type="ECO:0000313" key="9">
    <source>
        <dbReference type="Proteomes" id="UP001058974"/>
    </source>
</evidence>
<keyword evidence="2" id="KW-0805">Transcription regulation</keyword>
<protein>
    <recommendedName>
        <fullName evidence="7">NAC domain-containing protein</fullName>
    </recommendedName>
</protein>
<keyword evidence="6" id="KW-1133">Transmembrane helix</keyword>
<dbReference type="PANTHER" id="PTHR31744">
    <property type="entry name" value="PROTEIN CUP-SHAPED COTYLEDON 2-RELATED"/>
    <property type="match status" value="1"/>
</dbReference>
<keyword evidence="5" id="KW-0539">Nucleus</keyword>
<feature type="non-terminal residue" evidence="8">
    <location>
        <position position="1"/>
    </location>
</feature>
<dbReference type="InterPro" id="IPR003441">
    <property type="entry name" value="NAC-dom"/>
</dbReference>
<accession>A0A9D5AJU7</accession>
<feature type="domain" description="NAC" evidence="7">
    <location>
        <begin position="50"/>
        <end position="200"/>
    </location>
</feature>
<name>A0A9D5AJU7_PEA</name>
<comment type="subcellular location">
    <subcellularLocation>
        <location evidence="1">Nucleus</location>
    </subcellularLocation>
</comment>
<sequence>PKQSFLLTPKKPKCLAFQLKNPNFQFSHRFRFLSFFFPQQFSIQSMSLYQAPGFRFHPTDEEIVCFYLKRKLTGNLPFRFDHLAVVDIYKFEPWDLPSLSKLKNKDLEWYFFTVLDKKYGNSLRTNRATDRGYWKTTGKDRVIKNGQDTVGMKKTLVYHLGRAPHGDRTNWVMHEYRMIDEELAKAGVQDAYVLCRIFEKSGPGPKNGEKYGAPFVEAEWENIIDGRQVDPLLPVDNELLKLQVFDSAPEFDERVHLLTAVDNEHLKEKMPAPTDDDYVETNDLDQELDTSVTFGSADLTSNFYYGECSSHSQTFINDPKQFEAALGIYDSQIDLPNNMADLYGVDINSVQDGFNGETNNYENPQDFNFASEDTDLYFDASSYLTGLNEEYVDTNDIKNLDGVIPTEIDPSVAAILDEYLTCPDDDISKYICFDSPLNAESESPIANHGQSFIEQNVEGETNGSTLANKHIFDAQSSNEIVLPKEDLKASNWVSGDANAFVKQANNLLARIPAPPAFASEFPTKEFAIGIHPATGSSNSAHITAGMSMISITDITFGGNAMDWMVGKNGGFHTIMSSEFSQTDVNSATLVPTSGLVCSKTAFMLSHGWVFLMGFSVVILSLSFKIGSFMYTVK</sequence>
<keyword evidence="6" id="KW-0812">Transmembrane</keyword>
<evidence type="ECO:0000256" key="5">
    <source>
        <dbReference type="ARBA" id="ARBA00023242"/>
    </source>
</evidence>
<keyword evidence="9" id="KW-1185">Reference proteome</keyword>